<dbReference type="AlphaFoldDB" id="A0A643FEA1"/>
<accession>A0A643FEA1</accession>
<gene>
    <name evidence="1" type="ORF">F7Q92_07570</name>
</gene>
<dbReference type="RefSeq" id="WP_151123571.1">
    <property type="nucleotide sequence ID" value="NZ_CP088081.1"/>
</dbReference>
<keyword evidence="2" id="KW-1185">Reference proteome</keyword>
<protein>
    <recommendedName>
        <fullName evidence="3">Glycosyltransferase family 1 protein</fullName>
    </recommendedName>
</protein>
<comment type="caution">
    <text evidence="1">The sequence shown here is derived from an EMBL/GenBank/DDBJ whole genome shotgun (WGS) entry which is preliminary data.</text>
</comment>
<organism evidence="1 2">
    <name type="scientific">Ideonella dechloratans</name>
    <dbReference type="NCBI Taxonomy" id="36863"/>
    <lineage>
        <taxon>Bacteria</taxon>
        <taxon>Pseudomonadati</taxon>
        <taxon>Pseudomonadota</taxon>
        <taxon>Betaproteobacteria</taxon>
        <taxon>Burkholderiales</taxon>
        <taxon>Sphaerotilaceae</taxon>
        <taxon>Ideonella</taxon>
    </lineage>
</organism>
<dbReference type="Proteomes" id="UP000430120">
    <property type="component" value="Unassembled WGS sequence"/>
</dbReference>
<dbReference type="OrthoDB" id="9154378at2"/>
<reference evidence="1 2" key="1">
    <citation type="submission" date="2019-09" db="EMBL/GenBank/DDBJ databases">
        <title>Draft genome sequences of 48 bacterial type strains from the CCUG.</title>
        <authorList>
            <person name="Tunovic T."/>
            <person name="Pineiro-Iglesias B."/>
            <person name="Unosson C."/>
            <person name="Inganas E."/>
            <person name="Ohlen M."/>
            <person name="Cardew S."/>
            <person name="Jensie-Markopoulos S."/>
            <person name="Salva-Serra F."/>
            <person name="Jaen-Luchoro D."/>
            <person name="Karlsson R."/>
            <person name="Svensson-Stadler L."/>
            <person name="Chun J."/>
            <person name="Moore E."/>
        </authorList>
    </citation>
    <scope>NUCLEOTIDE SEQUENCE [LARGE SCALE GENOMIC DNA]</scope>
    <source>
        <strain evidence="1 2">CCUG 30977</strain>
    </source>
</reference>
<name>A0A643FEA1_IDEDE</name>
<sequence length="165" mass="18746">MLDLAKLQDALEALHRRTAISLTVISNNRSKFKTLTRNWQVPAFYLEWSSSTFSRALRSHQVALIPITRNPFTVCKTNNRLATALLHGLGVAANSIPSYQPFAEACVLDNWTKQLERLVRDTQWRSQLNARGLASLAQHWQLRQIAAQWHEQLSSLCSPSVHKSD</sequence>
<evidence type="ECO:0000313" key="2">
    <source>
        <dbReference type="Proteomes" id="UP000430120"/>
    </source>
</evidence>
<proteinExistence type="predicted"/>
<evidence type="ECO:0000313" key="1">
    <source>
        <dbReference type="EMBL" id="KAB0583528.1"/>
    </source>
</evidence>
<dbReference type="EMBL" id="VZPB01000013">
    <property type="protein sequence ID" value="KAB0583528.1"/>
    <property type="molecule type" value="Genomic_DNA"/>
</dbReference>
<evidence type="ECO:0008006" key="3">
    <source>
        <dbReference type="Google" id="ProtNLM"/>
    </source>
</evidence>